<dbReference type="InterPro" id="IPR002347">
    <property type="entry name" value="SDR_fam"/>
</dbReference>
<dbReference type="PANTHER" id="PTHR24320">
    <property type="entry name" value="RETINOL DEHYDROGENASE"/>
    <property type="match status" value="1"/>
</dbReference>
<proteinExistence type="inferred from homology"/>
<evidence type="ECO:0000313" key="4">
    <source>
        <dbReference type="EMBL" id="CEO50352.1"/>
    </source>
</evidence>
<dbReference type="InterPro" id="IPR036291">
    <property type="entry name" value="NAD(P)-bd_dom_sf"/>
</dbReference>
<dbReference type="AlphaFoldDB" id="A0A0B7K478"/>
<dbReference type="GO" id="GO:0016491">
    <property type="term" value="F:oxidoreductase activity"/>
    <property type="evidence" value="ECO:0007669"/>
    <property type="project" value="UniProtKB-KW"/>
</dbReference>
<dbReference type="Pfam" id="PF00106">
    <property type="entry name" value="adh_short"/>
    <property type="match status" value="1"/>
</dbReference>
<reference evidence="4" key="1">
    <citation type="submission" date="2015-01" db="EMBL/GenBank/DDBJ databases">
        <authorList>
            <person name="Durling Mikael"/>
        </authorList>
    </citation>
    <scope>NUCLEOTIDE SEQUENCE</scope>
</reference>
<evidence type="ECO:0000256" key="3">
    <source>
        <dbReference type="SAM" id="MobiDB-lite"/>
    </source>
</evidence>
<name>A0A0B7K478_BIOOC</name>
<organism evidence="4">
    <name type="scientific">Bionectria ochroleuca</name>
    <name type="common">Gliocladium roseum</name>
    <dbReference type="NCBI Taxonomy" id="29856"/>
    <lineage>
        <taxon>Eukaryota</taxon>
        <taxon>Fungi</taxon>
        <taxon>Dikarya</taxon>
        <taxon>Ascomycota</taxon>
        <taxon>Pezizomycotina</taxon>
        <taxon>Sordariomycetes</taxon>
        <taxon>Hypocreomycetidae</taxon>
        <taxon>Hypocreales</taxon>
        <taxon>Bionectriaceae</taxon>
        <taxon>Clonostachys</taxon>
    </lineage>
</organism>
<feature type="region of interest" description="Disordered" evidence="3">
    <location>
        <begin position="1"/>
        <end position="22"/>
    </location>
</feature>
<dbReference type="SUPFAM" id="SSF51735">
    <property type="entry name" value="NAD(P)-binding Rossmann-fold domains"/>
    <property type="match status" value="1"/>
</dbReference>
<comment type="similarity">
    <text evidence="1">Belongs to the short-chain dehydrogenases/reductases (SDR) family.</text>
</comment>
<evidence type="ECO:0000256" key="1">
    <source>
        <dbReference type="ARBA" id="ARBA00006484"/>
    </source>
</evidence>
<accession>A0A0B7K478</accession>
<evidence type="ECO:0000256" key="2">
    <source>
        <dbReference type="ARBA" id="ARBA00023002"/>
    </source>
</evidence>
<sequence>MPNPPKSYAESYRSPSGPGDARPTALQIVEDNSLIGAWKGRVALVTGGTSGIGVETVRALHATGADVWFTARDASKGQAILEDISKTSRGEGLLQVLAMDLDSLESVREAAASFLGKSSKLHILINNAGIMATPYCKTKEGFERQLAVNHLAHYLLTTLLLPTLKSSSTTGQASRVINLSSTGHRLSTFQFDDYNFEKPGSYEPFTAYGQSKTANAWTANYIDGVFGPLGVRAFSVHPGAVATGIQAFCDPALMKQLLEDPEGSKAWQTAQQGAATSVWAAIAVELEGKGGKYLSECSIAGPAKTLSPAEFDPGYAPHLYDQDAEERLWSLSARLLHIENGN</sequence>
<dbReference type="PANTHER" id="PTHR24320:SF272">
    <property type="entry name" value="NAD(P)-BINDING ROSSMANN-FOLD SUPERFAMILY PROTEIN"/>
    <property type="match status" value="1"/>
</dbReference>
<dbReference type="Gene3D" id="3.40.50.720">
    <property type="entry name" value="NAD(P)-binding Rossmann-like Domain"/>
    <property type="match status" value="1"/>
</dbReference>
<keyword evidence="2" id="KW-0560">Oxidoreductase</keyword>
<gene>
    <name evidence="4" type="ORF">BN869_000006410_1</name>
</gene>
<protein>
    <recommendedName>
        <fullName evidence="5">Short-chain dehydrogenase</fullName>
    </recommendedName>
</protein>
<dbReference type="PRINTS" id="PR00081">
    <property type="entry name" value="GDHRDH"/>
</dbReference>
<dbReference type="EMBL" id="CDPU01000018">
    <property type="protein sequence ID" value="CEO50352.1"/>
    <property type="molecule type" value="Genomic_DNA"/>
</dbReference>
<evidence type="ECO:0008006" key="5">
    <source>
        <dbReference type="Google" id="ProtNLM"/>
    </source>
</evidence>